<dbReference type="GO" id="GO:0030246">
    <property type="term" value="F:carbohydrate binding"/>
    <property type="evidence" value="ECO:0007669"/>
    <property type="project" value="InterPro"/>
</dbReference>
<name>A0AAE3IYW3_9RHOB</name>
<comment type="caution">
    <text evidence="1">The sequence shown here is derived from an EMBL/GenBank/DDBJ whole genome shotgun (WGS) entry which is preliminary data.</text>
</comment>
<proteinExistence type="predicted"/>
<dbReference type="InterPro" id="IPR014718">
    <property type="entry name" value="GH-type_carb-bd"/>
</dbReference>
<dbReference type="GO" id="GO:0003824">
    <property type="term" value="F:catalytic activity"/>
    <property type="evidence" value="ECO:0007669"/>
    <property type="project" value="InterPro"/>
</dbReference>
<reference evidence="1" key="1">
    <citation type="submission" date="2022-10" db="EMBL/GenBank/DDBJ databases">
        <authorList>
            <person name="Yue Y."/>
        </authorList>
    </citation>
    <scope>NUCLEOTIDE SEQUENCE</scope>
    <source>
        <strain evidence="1">Z654</strain>
    </source>
</reference>
<sequence>MVNSRAQSWSFEWDHGRGEVAALGGMLGPVKFSLADGRIVQPFAIAPWGDEPDAPADMPGILRRLRGEWPCVPFGMTTPPDNLVNGWEPAADINAEFHKDPHGVSSNVDWSLRKHFGTGAEIEVSYPSDHPVEKLVRRIEGRKGEAAVDITLEIHMRKEASLPIGLHPVFALPQMPGAARLEIPSAKSGHIYPTEVEPNVSKLLPGGVSTDLTAMPAADGGAIDITALPFAYQTEELVQVAVTDGFAKLANTDEGYSVGLNWNAAHYPFCLLWMSNGGRDFAPWNNRHYALGIEPVASVFDLGIGHSCNPDTALAKHGPTSQRLTPSEPFRTAYSISVSPS</sequence>
<dbReference type="SUPFAM" id="SSF74650">
    <property type="entry name" value="Galactose mutarotase-like"/>
    <property type="match status" value="1"/>
</dbReference>
<dbReference type="InterPro" id="IPR011013">
    <property type="entry name" value="Gal_mutarotase_sf_dom"/>
</dbReference>
<keyword evidence="2" id="KW-1185">Reference proteome</keyword>
<dbReference type="RefSeq" id="WP_263952307.1">
    <property type="nucleotide sequence ID" value="NZ_JAOYFC010000001.1"/>
</dbReference>
<evidence type="ECO:0008006" key="3">
    <source>
        <dbReference type="Google" id="ProtNLM"/>
    </source>
</evidence>
<dbReference type="GO" id="GO:0005975">
    <property type="term" value="P:carbohydrate metabolic process"/>
    <property type="evidence" value="ECO:0007669"/>
    <property type="project" value="InterPro"/>
</dbReference>
<dbReference type="AlphaFoldDB" id="A0AAE3IYW3"/>
<evidence type="ECO:0000313" key="2">
    <source>
        <dbReference type="Proteomes" id="UP001208041"/>
    </source>
</evidence>
<protein>
    <recommendedName>
        <fullName evidence="3">Aldose 1-epimerase</fullName>
    </recommendedName>
</protein>
<dbReference type="Gene3D" id="2.70.98.10">
    <property type="match status" value="1"/>
</dbReference>
<organism evidence="1 2">
    <name type="scientific">Halocynthiibacter halioticoli</name>
    <dbReference type="NCBI Taxonomy" id="2986804"/>
    <lineage>
        <taxon>Bacteria</taxon>
        <taxon>Pseudomonadati</taxon>
        <taxon>Pseudomonadota</taxon>
        <taxon>Alphaproteobacteria</taxon>
        <taxon>Rhodobacterales</taxon>
        <taxon>Paracoccaceae</taxon>
        <taxon>Halocynthiibacter</taxon>
    </lineage>
</organism>
<gene>
    <name evidence="1" type="ORF">OH136_02750</name>
</gene>
<evidence type="ECO:0000313" key="1">
    <source>
        <dbReference type="EMBL" id="MCV6823463.1"/>
    </source>
</evidence>
<dbReference type="EMBL" id="JAOYFC010000001">
    <property type="protein sequence ID" value="MCV6823463.1"/>
    <property type="molecule type" value="Genomic_DNA"/>
</dbReference>
<accession>A0AAE3IYW3</accession>
<dbReference type="Proteomes" id="UP001208041">
    <property type="component" value="Unassembled WGS sequence"/>
</dbReference>